<dbReference type="EMBL" id="QGTZ01000008">
    <property type="protein sequence ID" value="PWW37874.1"/>
    <property type="molecule type" value="Genomic_DNA"/>
</dbReference>
<dbReference type="Proteomes" id="UP000247078">
    <property type="component" value="Unassembled WGS sequence"/>
</dbReference>
<evidence type="ECO:0000259" key="6">
    <source>
        <dbReference type="PROSITE" id="PS51736"/>
    </source>
</evidence>
<organism evidence="8 9">
    <name type="scientific">Paenibacillus pabuli</name>
    <dbReference type="NCBI Taxonomy" id="1472"/>
    <lineage>
        <taxon>Bacteria</taxon>
        <taxon>Bacillati</taxon>
        <taxon>Bacillota</taxon>
        <taxon>Bacilli</taxon>
        <taxon>Bacillales</taxon>
        <taxon>Paenibacillaceae</taxon>
        <taxon>Paenibacillus</taxon>
    </lineage>
</organism>
<reference evidence="8 9" key="1">
    <citation type="submission" date="2018-05" db="EMBL/GenBank/DDBJ databases">
        <title>Freshwater and sediment microbial communities from various areas in North America, analyzing microbe dynamics in response to fracking.</title>
        <authorList>
            <person name="Lamendella R."/>
        </authorList>
    </citation>
    <scope>NUCLEOTIDE SEQUENCE [LARGE SCALE GENOMIC DNA]</scope>
    <source>
        <strain evidence="8 9">DB-3</strain>
    </source>
</reference>
<keyword evidence="2" id="KW-0238">DNA-binding</keyword>
<dbReference type="InterPro" id="IPR025827">
    <property type="entry name" value="Zn_ribbon_recom_dom"/>
</dbReference>
<evidence type="ECO:0000256" key="5">
    <source>
        <dbReference type="PROSITE-ProRule" id="PRU10137"/>
    </source>
</evidence>
<proteinExistence type="predicted"/>
<evidence type="ECO:0000313" key="8">
    <source>
        <dbReference type="EMBL" id="PWW37874.1"/>
    </source>
</evidence>
<dbReference type="Pfam" id="PF00239">
    <property type="entry name" value="Resolvase"/>
    <property type="match status" value="1"/>
</dbReference>
<evidence type="ECO:0000256" key="2">
    <source>
        <dbReference type="ARBA" id="ARBA00023125"/>
    </source>
</evidence>
<name>A0A855Y7H9_9BACL</name>
<dbReference type="InterPro" id="IPR006118">
    <property type="entry name" value="Recombinase_CS"/>
</dbReference>
<dbReference type="InterPro" id="IPR006119">
    <property type="entry name" value="Resolv_N"/>
</dbReference>
<evidence type="ECO:0000256" key="1">
    <source>
        <dbReference type="ARBA" id="ARBA00022908"/>
    </source>
</evidence>
<protein>
    <submittedName>
        <fullName evidence="8">Site-specific DNA recombinase</fullName>
    </submittedName>
</protein>
<dbReference type="InterPro" id="IPR011109">
    <property type="entry name" value="DNA_bind_recombinase_dom"/>
</dbReference>
<dbReference type="GO" id="GO:0003677">
    <property type="term" value="F:DNA binding"/>
    <property type="evidence" value="ECO:0007669"/>
    <property type="project" value="UniProtKB-KW"/>
</dbReference>
<feature type="active site" description="O-(5'-phospho-DNA)-serine intermediate" evidence="4 5">
    <location>
        <position position="14"/>
    </location>
</feature>
<dbReference type="PROSITE" id="PS51736">
    <property type="entry name" value="RECOMBINASES_3"/>
    <property type="match status" value="1"/>
</dbReference>
<dbReference type="Gene3D" id="3.40.50.1390">
    <property type="entry name" value="Resolvase, N-terminal catalytic domain"/>
    <property type="match status" value="1"/>
</dbReference>
<gene>
    <name evidence="8" type="ORF">DET56_10867</name>
</gene>
<dbReference type="PANTHER" id="PTHR30461">
    <property type="entry name" value="DNA-INVERTASE FROM LAMBDOID PROPHAGE"/>
    <property type="match status" value="1"/>
</dbReference>
<dbReference type="Gene3D" id="3.90.1750.20">
    <property type="entry name" value="Putative Large Serine Recombinase, Chain B, Domain 2"/>
    <property type="match status" value="1"/>
</dbReference>
<dbReference type="InterPro" id="IPR038109">
    <property type="entry name" value="DNA_bind_recomb_sf"/>
</dbReference>
<dbReference type="PANTHER" id="PTHR30461:SF23">
    <property type="entry name" value="DNA RECOMBINASE-RELATED"/>
    <property type="match status" value="1"/>
</dbReference>
<dbReference type="PROSITE" id="PS00397">
    <property type="entry name" value="RECOMBINASES_1"/>
    <property type="match status" value="1"/>
</dbReference>
<dbReference type="PROSITE" id="PS51737">
    <property type="entry name" value="RECOMBINASE_DNA_BIND"/>
    <property type="match status" value="1"/>
</dbReference>
<comment type="caution">
    <text evidence="8">The sequence shown here is derived from an EMBL/GenBank/DDBJ whole genome shotgun (WGS) entry which is preliminary data.</text>
</comment>
<evidence type="ECO:0000256" key="4">
    <source>
        <dbReference type="PIRSR" id="PIRSR606118-50"/>
    </source>
</evidence>
<evidence type="ECO:0000313" key="9">
    <source>
        <dbReference type="Proteomes" id="UP000247078"/>
    </source>
</evidence>
<accession>A0A855Y7H9</accession>
<keyword evidence="3" id="KW-0233">DNA recombination</keyword>
<feature type="domain" description="Resolvase/invertase-type recombinase catalytic" evidence="6">
    <location>
        <begin position="6"/>
        <end position="153"/>
    </location>
</feature>
<dbReference type="AlphaFoldDB" id="A0A855Y7H9"/>
<dbReference type="GO" id="GO:0000150">
    <property type="term" value="F:DNA strand exchange activity"/>
    <property type="evidence" value="ECO:0007669"/>
    <property type="project" value="InterPro"/>
</dbReference>
<evidence type="ECO:0000259" key="7">
    <source>
        <dbReference type="PROSITE" id="PS51737"/>
    </source>
</evidence>
<dbReference type="Pfam" id="PF07508">
    <property type="entry name" value="Recombinase"/>
    <property type="match status" value="1"/>
</dbReference>
<dbReference type="RefSeq" id="WP_110000367.1">
    <property type="nucleotide sequence ID" value="NZ_QGTZ01000008.1"/>
</dbReference>
<dbReference type="SUPFAM" id="SSF53041">
    <property type="entry name" value="Resolvase-like"/>
    <property type="match status" value="1"/>
</dbReference>
<evidence type="ECO:0000256" key="3">
    <source>
        <dbReference type="ARBA" id="ARBA00023172"/>
    </source>
</evidence>
<dbReference type="InterPro" id="IPR050639">
    <property type="entry name" value="SSR_resolvase"/>
</dbReference>
<sequence>MMEKQVVALYIRVSTEEQVHGFSLEAQKSALYNYCREKQLDIYKLYIDAGRSGKSISGRPSLNELLEDARTEHFQQVLCLRLSRLSRSLKDLLSITELFDKHGITLHSLTENLQTDTPMGKFALQMLGSIAEHERGQITQNVRLGMNRRNKLGKWNSGNLVLGYRWVSHPVNRHLSYVEIIPDEAELVQTIFTWYASGLGLKAIVNRLNKNGYRTKKRKLFHIASVRGILTNVNYIGKITYTDKSASEHKKIVDGEHEPIISIELWEQVQQQLAHRSHQPNRRTSHVFMLTGLLKCPTCGNSMVTAHVSRRRKRKASYVDHYYVCGRYNSGGYAACQPHHIPAEQAEDWVNQHVQQFLSQPSIAEQLAIRLNQRRDKKLEPFRKRLKEIETQQALLKKRTLRCYELFEDGHIDSRELKLKLGKLQSQTAMFEQEKKELEKRIADDPDQSIPLGSIRHVLNDFHPVFRRATSEQQKALLRSMISKIILPANRNIKQAVIQGSAALLNLETPTLQHEGER</sequence>
<dbReference type="CDD" id="cd00338">
    <property type="entry name" value="Ser_Recombinase"/>
    <property type="match status" value="1"/>
</dbReference>
<feature type="domain" description="Recombinase" evidence="7">
    <location>
        <begin position="161"/>
        <end position="279"/>
    </location>
</feature>
<dbReference type="Pfam" id="PF13408">
    <property type="entry name" value="Zn_ribbon_recom"/>
    <property type="match status" value="1"/>
</dbReference>
<dbReference type="InterPro" id="IPR036162">
    <property type="entry name" value="Resolvase-like_N_sf"/>
</dbReference>
<dbReference type="GO" id="GO:0015074">
    <property type="term" value="P:DNA integration"/>
    <property type="evidence" value="ECO:0007669"/>
    <property type="project" value="UniProtKB-KW"/>
</dbReference>
<keyword evidence="1" id="KW-0229">DNA integration</keyword>
<dbReference type="SMART" id="SM00857">
    <property type="entry name" value="Resolvase"/>
    <property type="match status" value="1"/>
</dbReference>